<dbReference type="AlphaFoldDB" id="A0A517XUT8"/>
<keyword evidence="3" id="KW-1185">Reference proteome</keyword>
<dbReference type="KEGG" id="uli:ETAA1_32470"/>
<gene>
    <name evidence="2" type="ORF">ETAA1_32470</name>
</gene>
<reference evidence="2 3" key="1">
    <citation type="submission" date="2019-02" db="EMBL/GenBank/DDBJ databases">
        <title>Deep-cultivation of Planctomycetes and their phenomic and genomic characterization uncovers novel biology.</title>
        <authorList>
            <person name="Wiegand S."/>
            <person name="Jogler M."/>
            <person name="Boedeker C."/>
            <person name="Pinto D."/>
            <person name="Vollmers J."/>
            <person name="Rivas-Marin E."/>
            <person name="Kohn T."/>
            <person name="Peeters S.H."/>
            <person name="Heuer A."/>
            <person name="Rast P."/>
            <person name="Oberbeckmann S."/>
            <person name="Bunk B."/>
            <person name="Jeske O."/>
            <person name="Meyerdierks A."/>
            <person name="Storesund J.E."/>
            <person name="Kallscheuer N."/>
            <person name="Luecker S."/>
            <person name="Lage O.M."/>
            <person name="Pohl T."/>
            <person name="Merkel B.J."/>
            <person name="Hornburger P."/>
            <person name="Mueller R.-W."/>
            <person name="Bruemmer F."/>
            <person name="Labrenz M."/>
            <person name="Spormann A.M."/>
            <person name="Op den Camp H."/>
            <person name="Overmann J."/>
            <person name="Amann R."/>
            <person name="Jetten M.S.M."/>
            <person name="Mascher T."/>
            <person name="Medema M.H."/>
            <person name="Devos D.P."/>
            <person name="Kaster A.-K."/>
            <person name="Ovreas L."/>
            <person name="Rohde M."/>
            <person name="Galperin M.Y."/>
            <person name="Jogler C."/>
        </authorList>
    </citation>
    <scope>NUCLEOTIDE SEQUENCE [LARGE SCALE GENOMIC DNA]</scope>
    <source>
        <strain evidence="2 3">ETA_A1</strain>
    </source>
</reference>
<feature type="region of interest" description="Disordered" evidence="1">
    <location>
        <begin position="1"/>
        <end position="38"/>
    </location>
</feature>
<dbReference type="EMBL" id="CP036273">
    <property type="protein sequence ID" value="QDU21281.1"/>
    <property type="molecule type" value="Genomic_DNA"/>
</dbReference>
<dbReference type="Proteomes" id="UP000319576">
    <property type="component" value="Chromosome"/>
</dbReference>
<evidence type="ECO:0000256" key="1">
    <source>
        <dbReference type="SAM" id="MobiDB-lite"/>
    </source>
</evidence>
<organism evidence="2 3">
    <name type="scientific">Urbifossiella limnaea</name>
    <dbReference type="NCBI Taxonomy" id="2528023"/>
    <lineage>
        <taxon>Bacteria</taxon>
        <taxon>Pseudomonadati</taxon>
        <taxon>Planctomycetota</taxon>
        <taxon>Planctomycetia</taxon>
        <taxon>Gemmatales</taxon>
        <taxon>Gemmataceae</taxon>
        <taxon>Urbifossiella</taxon>
    </lineage>
</organism>
<evidence type="ECO:0000313" key="2">
    <source>
        <dbReference type="EMBL" id="QDU21281.1"/>
    </source>
</evidence>
<evidence type="ECO:0000313" key="3">
    <source>
        <dbReference type="Proteomes" id="UP000319576"/>
    </source>
</evidence>
<dbReference type="RefSeq" id="WP_145240117.1">
    <property type="nucleotide sequence ID" value="NZ_CP036273.1"/>
</dbReference>
<protein>
    <submittedName>
        <fullName evidence="2">Uncharacterized protein</fullName>
    </submittedName>
</protein>
<accession>A0A517XUT8</accession>
<proteinExistence type="predicted"/>
<sequence>MLAAAKADAEADETPGADGEAFIHRAGSEPPGPSRAAASVAEELAGVFAARLAWWEGEGR</sequence>
<name>A0A517XUT8_9BACT</name>